<evidence type="ECO:0000313" key="1">
    <source>
        <dbReference type="EMBL" id="SER21086.1"/>
    </source>
</evidence>
<proteinExistence type="predicted"/>
<protein>
    <submittedName>
        <fullName evidence="1">Predicted transcriptional regulator</fullName>
    </submittedName>
</protein>
<dbReference type="OrthoDB" id="325082at2157"/>
<dbReference type="EMBL" id="FOFD01000004">
    <property type="protein sequence ID" value="SER21086.1"/>
    <property type="molecule type" value="Genomic_DNA"/>
</dbReference>
<accession>A0A1H9MBL7</accession>
<dbReference type="AlphaFoldDB" id="A0A1H9MBL7"/>
<dbReference type="InterPro" id="IPR036390">
    <property type="entry name" value="WH_DNA-bd_sf"/>
</dbReference>
<name>A0A1H9MBL7_9EURY</name>
<sequence length="133" mass="14799">MTDTNVLLVTIGNAESLYEAGREAIRTLRGSDSVDQPAMVTFPNEQRLSDVLNERTYTLLRVIRADEPDSIRETARLVGRDVKNVHDEVTTLEALGIIRFDEDGQSKRPVFPYDDLIISPFAHDDGDTAPATP</sequence>
<evidence type="ECO:0000313" key="2">
    <source>
        <dbReference type="Proteomes" id="UP000199114"/>
    </source>
</evidence>
<organism evidence="1 2">
    <name type="scientific">Natrinema salaciae</name>
    <dbReference type="NCBI Taxonomy" id="1186196"/>
    <lineage>
        <taxon>Archaea</taxon>
        <taxon>Methanobacteriati</taxon>
        <taxon>Methanobacteriota</taxon>
        <taxon>Stenosarchaea group</taxon>
        <taxon>Halobacteria</taxon>
        <taxon>Halobacteriales</taxon>
        <taxon>Natrialbaceae</taxon>
        <taxon>Natrinema</taxon>
    </lineage>
</organism>
<keyword evidence="2" id="KW-1185">Reference proteome</keyword>
<dbReference type="Pfam" id="PF25212">
    <property type="entry name" value="HVO_A0114"/>
    <property type="match status" value="1"/>
</dbReference>
<reference evidence="2" key="1">
    <citation type="submission" date="2016-10" db="EMBL/GenBank/DDBJ databases">
        <authorList>
            <person name="Varghese N."/>
            <person name="Submissions S."/>
        </authorList>
    </citation>
    <scope>NUCLEOTIDE SEQUENCE [LARGE SCALE GENOMIC DNA]</scope>
    <source>
        <strain evidence="2">DSM 25055</strain>
    </source>
</reference>
<gene>
    <name evidence="1" type="ORF">SAMN04489841_3295</name>
</gene>
<dbReference type="SUPFAM" id="SSF46785">
    <property type="entry name" value="Winged helix' DNA-binding domain"/>
    <property type="match status" value="1"/>
</dbReference>
<dbReference type="Proteomes" id="UP000199114">
    <property type="component" value="Unassembled WGS sequence"/>
</dbReference>
<dbReference type="STRING" id="1186196.SAMN04489841_3295"/>
<dbReference type="RefSeq" id="WP_090619164.1">
    <property type="nucleotide sequence ID" value="NZ_FOFD01000004.1"/>
</dbReference>